<dbReference type="InterPro" id="IPR036390">
    <property type="entry name" value="WH_DNA-bd_sf"/>
</dbReference>
<dbReference type="CDD" id="cd00090">
    <property type="entry name" value="HTH_ARSR"/>
    <property type="match status" value="1"/>
</dbReference>
<dbReference type="SUPFAM" id="SSF46785">
    <property type="entry name" value="Winged helix' DNA-binding domain"/>
    <property type="match status" value="1"/>
</dbReference>
<dbReference type="InterPro" id="IPR000835">
    <property type="entry name" value="HTH_MarR-typ"/>
</dbReference>
<proteinExistence type="predicted"/>
<sequence>MPQRREILYNHLYKHLYKFNTMKYSQLGTRLRHLIELLDGDVADSYRTCGIKNYKPRYTPVMRALIHKSPVTINEIAASAAISQPAVSQTVRDMVQQGLLEILTGEDARQRKVRLSRKGQRLLPKLEVHWQATVEAERSLNRQLSTPLTALVEEAIAALQEHPYLDRIQQCIAKENKKP</sequence>
<keyword evidence="3" id="KW-1185">Reference proteome</keyword>
<protein>
    <submittedName>
        <fullName evidence="2">MarR family winged helix-turn-helix transcriptional regulator</fullName>
    </submittedName>
</protein>
<dbReference type="InterPro" id="IPR011991">
    <property type="entry name" value="ArsR-like_HTH"/>
</dbReference>
<name>A0ABY4V986_9GAMM</name>
<dbReference type="RefSeq" id="WP_252083135.1">
    <property type="nucleotide sequence ID" value="NZ_CP092418.1"/>
</dbReference>
<evidence type="ECO:0000313" key="2">
    <source>
        <dbReference type="EMBL" id="USD20727.1"/>
    </source>
</evidence>
<dbReference type="InterPro" id="IPR036388">
    <property type="entry name" value="WH-like_DNA-bd_sf"/>
</dbReference>
<evidence type="ECO:0000259" key="1">
    <source>
        <dbReference type="Pfam" id="PF12802"/>
    </source>
</evidence>
<dbReference type="Pfam" id="PF12802">
    <property type="entry name" value="MarR_2"/>
    <property type="match status" value="1"/>
</dbReference>
<feature type="domain" description="HTH marR-type" evidence="1">
    <location>
        <begin position="56"/>
        <end position="110"/>
    </location>
</feature>
<gene>
    <name evidence="2" type="ORF">MJO52_16895</name>
</gene>
<dbReference type="EMBL" id="CP092418">
    <property type="protein sequence ID" value="USD20727.1"/>
    <property type="molecule type" value="Genomic_DNA"/>
</dbReference>
<reference evidence="2" key="1">
    <citation type="submission" date="2022-02" db="EMBL/GenBank/DDBJ databases">
        <title>Coral-associated bacteria.</title>
        <authorList>
            <person name="Tang K."/>
            <person name="Wang X."/>
        </authorList>
    </citation>
    <scope>NUCLEOTIDE SEQUENCE</scope>
    <source>
        <strain evidence="2">SCSIO 43006</strain>
    </source>
</reference>
<accession>A0ABY4V986</accession>
<dbReference type="Proteomes" id="UP001055658">
    <property type="component" value="Chromosome"/>
</dbReference>
<organism evidence="2 3">
    <name type="scientific">Microbulbifer variabilis</name>
    <dbReference type="NCBI Taxonomy" id="266805"/>
    <lineage>
        <taxon>Bacteria</taxon>
        <taxon>Pseudomonadati</taxon>
        <taxon>Pseudomonadota</taxon>
        <taxon>Gammaproteobacteria</taxon>
        <taxon>Cellvibrionales</taxon>
        <taxon>Microbulbiferaceae</taxon>
        <taxon>Microbulbifer</taxon>
    </lineage>
</organism>
<dbReference type="Gene3D" id="1.10.10.10">
    <property type="entry name" value="Winged helix-like DNA-binding domain superfamily/Winged helix DNA-binding domain"/>
    <property type="match status" value="1"/>
</dbReference>
<evidence type="ECO:0000313" key="3">
    <source>
        <dbReference type="Proteomes" id="UP001055658"/>
    </source>
</evidence>